<organism evidence="1 2">
    <name type="scientific">Candidatus Dojkabacteria bacterium</name>
    <dbReference type="NCBI Taxonomy" id="2099670"/>
    <lineage>
        <taxon>Bacteria</taxon>
        <taxon>Candidatus Dojkabacteria</taxon>
    </lineage>
</organism>
<dbReference type="AlphaFoldDB" id="A0A5C7J717"/>
<gene>
    <name evidence="1" type="ORF">E6Q11_04865</name>
</gene>
<comment type="caution">
    <text evidence="1">The sequence shown here is derived from an EMBL/GenBank/DDBJ whole genome shotgun (WGS) entry which is preliminary data.</text>
</comment>
<protein>
    <submittedName>
        <fullName evidence="1">Uncharacterized protein</fullName>
    </submittedName>
</protein>
<sequence>MKKTIVVGTIEFLNRRVVVHSIDELYRANSKEEQEALEETFDNEGVDYLVVEEYMGEIVVANECLVELLEDSWGNKPLLDEEITNNAKN</sequence>
<evidence type="ECO:0000313" key="2">
    <source>
        <dbReference type="Proteomes" id="UP000321026"/>
    </source>
</evidence>
<dbReference type="EMBL" id="SSDS01000076">
    <property type="protein sequence ID" value="TXG76316.1"/>
    <property type="molecule type" value="Genomic_DNA"/>
</dbReference>
<name>A0A5C7J717_9BACT</name>
<dbReference type="Proteomes" id="UP000321026">
    <property type="component" value="Unassembled WGS sequence"/>
</dbReference>
<reference evidence="1 2" key="1">
    <citation type="submission" date="2018-09" db="EMBL/GenBank/DDBJ databases">
        <title>Metagenome Assembled Genomes from an Advanced Water Purification Facility.</title>
        <authorList>
            <person name="Stamps B.W."/>
            <person name="Spear J.R."/>
        </authorList>
    </citation>
    <scope>NUCLEOTIDE SEQUENCE [LARGE SCALE GENOMIC DNA]</scope>
    <source>
        <strain evidence="1">Bin_63_2</strain>
    </source>
</reference>
<accession>A0A5C7J717</accession>
<evidence type="ECO:0000313" key="1">
    <source>
        <dbReference type="EMBL" id="TXG76316.1"/>
    </source>
</evidence>
<proteinExistence type="predicted"/>